<proteinExistence type="predicted"/>
<protein>
    <submittedName>
        <fullName evidence="1">Uncharacterized protein</fullName>
    </submittedName>
</protein>
<dbReference type="AlphaFoldDB" id="A0A2P8CUU0"/>
<dbReference type="Proteomes" id="UP000240542">
    <property type="component" value="Unassembled WGS sequence"/>
</dbReference>
<reference evidence="1 2" key="1">
    <citation type="submission" date="2018-03" db="EMBL/GenBank/DDBJ databases">
        <title>Genomic Encyclopedia of Archaeal and Bacterial Type Strains, Phase II (KMG-II): from individual species to whole genera.</title>
        <authorList>
            <person name="Goeker M."/>
        </authorList>
    </citation>
    <scope>NUCLEOTIDE SEQUENCE [LARGE SCALE GENOMIC DNA]</scope>
    <source>
        <strain evidence="1 2">DSM 45312</strain>
    </source>
</reference>
<evidence type="ECO:0000313" key="1">
    <source>
        <dbReference type="EMBL" id="PSK88726.1"/>
    </source>
</evidence>
<sequence>MAMDTVDVVHASGASGTLQTAPITYGPLAGAGPTYVFCTALTTGTTVADVHAAEVTPHLATVGVVRTTTNVTTTVQWLATRGA</sequence>
<evidence type="ECO:0000313" key="2">
    <source>
        <dbReference type="Proteomes" id="UP000240542"/>
    </source>
</evidence>
<organism evidence="1 2">
    <name type="scientific">Murinocardiopsis flavida</name>
    <dbReference type="NCBI Taxonomy" id="645275"/>
    <lineage>
        <taxon>Bacteria</taxon>
        <taxon>Bacillati</taxon>
        <taxon>Actinomycetota</taxon>
        <taxon>Actinomycetes</taxon>
        <taxon>Streptosporangiales</taxon>
        <taxon>Nocardiopsidaceae</taxon>
        <taxon>Murinocardiopsis</taxon>
    </lineage>
</organism>
<name>A0A2P8CUU0_9ACTN</name>
<gene>
    <name evidence="1" type="ORF">CLV63_12912</name>
</gene>
<comment type="caution">
    <text evidence="1">The sequence shown here is derived from an EMBL/GenBank/DDBJ whole genome shotgun (WGS) entry which is preliminary data.</text>
</comment>
<keyword evidence="2" id="KW-1185">Reference proteome</keyword>
<dbReference type="EMBL" id="PYGA01000029">
    <property type="protein sequence ID" value="PSK88726.1"/>
    <property type="molecule type" value="Genomic_DNA"/>
</dbReference>
<accession>A0A2P8CUU0</accession>